<reference evidence="3 4" key="1">
    <citation type="journal article" date="2024" name="G3 (Bethesda)">
        <title>Genome assembly of Hibiscus sabdariffa L. provides insights into metabolisms of medicinal natural products.</title>
        <authorList>
            <person name="Kim T."/>
        </authorList>
    </citation>
    <scope>NUCLEOTIDE SEQUENCE [LARGE SCALE GENOMIC DNA]</scope>
    <source>
        <strain evidence="3">TK-2024</strain>
        <tissue evidence="3">Old leaves</tissue>
    </source>
</reference>
<evidence type="ECO:0000313" key="3">
    <source>
        <dbReference type="EMBL" id="KAK8525028.1"/>
    </source>
</evidence>
<evidence type="ECO:0000256" key="1">
    <source>
        <dbReference type="ARBA" id="ARBA00007447"/>
    </source>
</evidence>
<comment type="caution">
    <text evidence="3">The sequence shown here is derived from an EMBL/GenBank/DDBJ whole genome shotgun (WGS) entry which is preliminary data.</text>
</comment>
<dbReference type="EMBL" id="JBBPBM010000041">
    <property type="protein sequence ID" value="KAK8525028.1"/>
    <property type="molecule type" value="Genomic_DNA"/>
</dbReference>
<dbReference type="Pfam" id="PF14543">
    <property type="entry name" value="TAXi_N"/>
    <property type="match status" value="1"/>
</dbReference>
<keyword evidence="4" id="KW-1185">Reference proteome</keyword>
<organism evidence="3 4">
    <name type="scientific">Hibiscus sabdariffa</name>
    <name type="common">roselle</name>
    <dbReference type="NCBI Taxonomy" id="183260"/>
    <lineage>
        <taxon>Eukaryota</taxon>
        <taxon>Viridiplantae</taxon>
        <taxon>Streptophyta</taxon>
        <taxon>Embryophyta</taxon>
        <taxon>Tracheophyta</taxon>
        <taxon>Spermatophyta</taxon>
        <taxon>Magnoliopsida</taxon>
        <taxon>eudicotyledons</taxon>
        <taxon>Gunneridae</taxon>
        <taxon>Pentapetalae</taxon>
        <taxon>rosids</taxon>
        <taxon>malvids</taxon>
        <taxon>Malvales</taxon>
        <taxon>Malvaceae</taxon>
        <taxon>Malvoideae</taxon>
        <taxon>Hibiscus</taxon>
    </lineage>
</organism>
<dbReference type="Proteomes" id="UP001472677">
    <property type="component" value="Unassembled WGS sequence"/>
</dbReference>
<feature type="domain" description="Xylanase inhibitor N-terminal" evidence="2">
    <location>
        <begin position="32"/>
        <end position="97"/>
    </location>
</feature>
<name>A0ABR2CY69_9ROSI</name>
<protein>
    <recommendedName>
        <fullName evidence="2">Xylanase inhibitor N-terminal domain-containing protein</fullName>
    </recommendedName>
</protein>
<comment type="similarity">
    <text evidence="1">Belongs to the peptidase A1 family.</text>
</comment>
<proteinExistence type="inferred from homology"/>
<accession>A0ABR2CY69</accession>
<gene>
    <name evidence="3" type="ORF">V6N12_029876</name>
</gene>
<evidence type="ECO:0000259" key="2">
    <source>
        <dbReference type="Pfam" id="PF14543"/>
    </source>
</evidence>
<dbReference type="InterPro" id="IPR021109">
    <property type="entry name" value="Peptidase_aspartic_dom_sf"/>
</dbReference>
<evidence type="ECO:0000313" key="4">
    <source>
        <dbReference type="Proteomes" id="UP001472677"/>
    </source>
</evidence>
<sequence>MLQLCSMSLKSRKQPLGAYLFDPRSRLCPILCSSSYKPVRCHSVQCNMLTWTCRGCFSGPMPGNNESICHVYVNNGAEFLHTTGEVAQDVVSIQCTSG</sequence>
<dbReference type="Gene3D" id="2.40.70.10">
    <property type="entry name" value="Acid Proteases"/>
    <property type="match status" value="1"/>
</dbReference>
<dbReference type="InterPro" id="IPR032861">
    <property type="entry name" value="TAXi_N"/>
</dbReference>